<dbReference type="Gene3D" id="3.40.720.10">
    <property type="entry name" value="Alkaline Phosphatase, subunit A"/>
    <property type="match status" value="1"/>
</dbReference>
<dbReference type="AlphaFoldDB" id="A0A0K2VEM6"/>
<evidence type="ECO:0000256" key="1">
    <source>
        <dbReference type="ARBA" id="ARBA00001913"/>
    </source>
</evidence>
<feature type="domain" description="Sulfatase N-terminal" evidence="3">
    <location>
        <begin position="1"/>
        <end position="90"/>
    </location>
</feature>
<dbReference type="PANTHER" id="PTHR42693">
    <property type="entry name" value="ARYLSULFATASE FAMILY MEMBER"/>
    <property type="match status" value="1"/>
</dbReference>
<name>A0A0K2VEM6_LEPSM</name>
<dbReference type="Gene3D" id="3.30.1120.10">
    <property type="match status" value="1"/>
</dbReference>
<dbReference type="SUPFAM" id="SSF53649">
    <property type="entry name" value="Alkaline phosphatase-like"/>
    <property type="match status" value="1"/>
</dbReference>
<organism evidence="4">
    <name type="scientific">Lepeophtheirus salmonis</name>
    <name type="common">Salmon louse</name>
    <name type="synonym">Caligus salmonis</name>
    <dbReference type="NCBI Taxonomy" id="72036"/>
    <lineage>
        <taxon>Eukaryota</taxon>
        <taxon>Metazoa</taxon>
        <taxon>Ecdysozoa</taxon>
        <taxon>Arthropoda</taxon>
        <taxon>Crustacea</taxon>
        <taxon>Multicrustacea</taxon>
        <taxon>Hexanauplia</taxon>
        <taxon>Copepoda</taxon>
        <taxon>Siphonostomatoida</taxon>
        <taxon>Caligidae</taxon>
        <taxon>Lepeophtheirus</taxon>
    </lineage>
</organism>
<evidence type="ECO:0000313" key="4">
    <source>
        <dbReference type="EMBL" id="CDW48642.1"/>
    </source>
</evidence>
<accession>A0A0K2VEM6</accession>
<dbReference type="Pfam" id="PF14707">
    <property type="entry name" value="Sulfatase_C"/>
    <property type="match status" value="1"/>
</dbReference>
<dbReference type="InterPro" id="IPR017850">
    <property type="entry name" value="Alkaline_phosphatase_core_sf"/>
</dbReference>
<protein>
    <recommendedName>
        <fullName evidence="3">Sulfatase N-terminal domain-containing protein</fullName>
    </recommendedName>
</protein>
<dbReference type="Pfam" id="PF00884">
    <property type="entry name" value="Sulfatase"/>
    <property type="match status" value="1"/>
</dbReference>
<dbReference type="GO" id="GO:0004065">
    <property type="term" value="F:arylsulfatase activity"/>
    <property type="evidence" value="ECO:0007669"/>
    <property type="project" value="TreeGrafter"/>
</dbReference>
<dbReference type="InterPro" id="IPR050738">
    <property type="entry name" value="Sulfatase"/>
</dbReference>
<dbReference type="EMBL" id="HACA01031283">
    <property type="protein sequence ID" value="CDW48644.1"/>
    <property type="molecule type" value="Transcribed_RNA"/>
</dbReference>
<evidence type="ECO:0000256" key="2">
    <source>
        <dbReference type="ARBA" id="ARBA00008779"/>
    </source>
</evidence>
<dbReference type="PANTHER" id="PTHR42693:SF11">
    <property type="entry name" value="ARYLSULFATASE A"/>
    <property type="match status" value="1"/>
</dbReference>
<proteinExistence type="inferred from homology"/>
<dbReference type="EMBL" id="HACA01031281">
    <property type="protein sequence ID" value="CDW48642.1"/>
    <property type="molecule type" value="Transcribed_RNA"/>
</dbReference>
<dbReference type="OrthoDB" id="103349at2759"/>
<sequence>MDDAVGQILDSLKELGLRSKTLILFTSDNGPSLQRQERGGCAGLFRCGKGTTYEGGVRVPFFMHWGGFVHPWTSHTLITSLDIYPTLMSMISYQSKNSTDGFDFSHHILKRDAKFNPRESFLYFPGHVDQTIGPYAVRYKNYKAHFYTEGNELSDGNNYDFACTTKANRTLHNPPLLFDLNLDPGERYPLDPNKNRDLLLEIQYVTMNIMKTMTWADGEMKKPNSNSAQPCAQKGCRDFPSCCSTKTKLPLISIIHK</sequence>
<evidence type="ECO:0000259" key="3">
    <source>
        <dbReference type="Pfam" id="PF00884"/>
    </source>
</evidence>
<comment type="cofactor">
    <cofactor evidence="1">
        <name>Ca(2+)</name>
        <dbReference type="ChEBI" id="CHEBI:29108"/>
    </cofactor>
</comment>
<dbReference type="InterPro" id="IPR000917">
    <property type="entry name" value="Sulfatase_N"/>
</dbReference>
<comment type="similarity">
    <text evidence="2">Belongs to the sulfatase family.</text>
</comment>
<reference evidence="4" key="1">
    <citation type="submission" date="2014-05" db="EMBL/GenBank/DDBJ databases">
        <authorList>
            <person name="Chronopoulou M."/>
        </authorList>
    </citation>
    <scope>NUCLEOTIDE SEQUENCE</scope>
    <source>
        <tissue evidence="4">Whole organism</tissue>
    </source>
</reference>